<dbReference type="STRING" id="207949.RED65_13577"/>
<organism evidence="4 5">
    <name type="scientific">Bermanella marisrubri</name>
    <dbReference type="NCBI Taxonomy" id="207949"/>
    <lineage>
        <taxon>Bacteria</taxon>
        <taxon>Pseudomonadati</taxon>
        <taxon>Pseudomonadota</taxon>
        <taxon>Gammaproteobacteria</taxon>
        <taxon>Oceanospirillales</taxon>
        <taxon>Oceanospirillaceae</taxon>
        <taxon>Bermanella</taxon>
    </lineage>
</organism>
<dbReference type="InterPro" id="IPR020904">
    <property type="entry name" value="Sc_DH/Rdtase_CS"/>
</dbReference>
<dbReference type="PANTHER" id="PTHR42879">
    <property type="entry name" value="3-OXOACYL-(ACYL-CARRIER-PROTEIN) REDUCTASE"/>
    <property type="match status" value="1"/>
</dbReference>
<dbReference type="InterPro" id="IPR050259">
    <property type="entry name" value="SDR"/>
</dbReference>
<comment type="similarity">
    <text evidence="1">Belongs to the short-chain dehydrogenases/reductases (SDR) family.</text>
</comment>
<dbReference type="Proteomes" id="UP000004263">
    <property type="component" value="Unassembled WGS sequence"/>
</dbReference>
<dbReference type="HOGENOM" id="CLU_010194_1_3_6"/>
<proteinExistence type="inferred from homology"/>
<protein>
    <submittedName>
        <fullName evidence="4">Putative fatty acyl chain reductase</fullName>
    </submittedName>
</protein>
<name>Q1N373_9GAMM</name>
<dbReference type="PRINTS" id="PR00081">
    <property type="entry name" value="GDHRDH"/>
</dbReference>
<dbReference type="PRINTS" id="PR00080">
    <property type="entry name" value="SDRFAMILY"/>
</dbReference>
<dbReference type="InterPro" id="IPR057326">
    <property type="entry name" value="KR_dom"/>
</dbReference>
<dbReference type="GO" id="GO:0032787">
    <property type="term" value="P:monocarboxylic acid metabolic process"/>
    <property type="evidence" value="ECO:0007669"/>
    <property type="project" value="UniProtKB-ARBA"/>
</dbReference>
<dbReference type="PANTHER" id="PTHR42879:SF2">
    <property type="entry name" value="3-OXOACYL-[ACYL-CARRIER-PROTEIN] REDUCTASE FABG"/>
    <property type="match status" value="1"/>
</dbReference>
<dbReference type="AlphaFoldDB" id="Q1N373"/>
<dbReference type="RefSeq" id="WP_007018507.1">
    <property type="nucleotide sequence ID" value="NZ_CH724117.1"/>
</dbReference>
<dbReference type="SMART" id="SM00822">
    <property type="entry name" value="PKS_KR"/>
    <property type="match status" value="1"/>
</dbReference>
<evidence type="ECO:0000256" key="1">
    <source>
        <dbReference type="ARBA" id="ARBA00006484"/>
    </source>
</evidence>
<accession>Q1N373</accession>
<evidence type="ECO:0000259" key="3">
    <source>
        <dbReference type="SMART" id="SM00822"/>
    </source>
</evidence>
<evidence type="ECO:0000256" key="2">
    <source>
        <dbReference type="ARBA" id="ARBA00023002"/>
    </source>
</evidence>
<dbReference type="InterPro" id="IPR036291">
    <property type="entry name" value="NAD(P)-bd_dom_sf"/>
</dbReference>
<gene>
    <name evidence="4" type="ORF">RED65_13577</name>
</gene>
<dbReference type="FunFam" id="3.40.50.720:FF:000173">
    <property type="entry name" value="3-oxoacyl-[acyl-carrier protein] reductase"/>
    <property type="match status" value="1"/>
</dbReference>
<comment type="caution">
    <text evidence="4">The sequence shown here is derived from an EMBL/GenBank/DDBJ whole genome shotgun (WGS) entry which is preliminary data.</text>
</comment>
<evidence type="ECO:0000313" key="5">
    <source>
        <dbReference type="Proteomes" id="UP000004263"/>
    </source>
</evidence>
<dbReference type="OrthoDB" id="9804774at2"/>
<sequence>MAKYEDLEGKIVLITGGSGDLGRASVLEFGKQKCRVYFTYNSSKDSADELVASAEESGFEAFPIRCNISDKEQVNALVNDIVEKEGKIDVLVNNAGIYKDNLFTSMTDEEFEQVIQTNLYGTFYCTKSVVDVMYRNRCGAIVNVSSIAGVTNSFGQANYSAAKGAVVSFSRTLAAELAPKNIRVNTVAPGLIDSSMVKRIPRNIMKQTLSGIPVKRLGKPEEIAKAIAFLASEDSSYVVGQTLIADGGLIMR</sequence>
<dbReference type="NCBIfam" id="NF009466">
    <property type="entry name" value="PRK12826.1-2"/>
    <property type="match status" value="1"/>
</dbReference>
<keyword evidence="5" id="KW-1185">Reference proteome</keyword>
<feature type="domain" description="Ketoreductase" evidence="3">
    <location>
        <begin position="10"/>
        <end position="195"/>
    </location>
</feature>
<dbReference type="EMBL" id="AAQH01000005">
    <property type="protein sequence ID" value="EAT12718.1"/>
    <property type="molecule type" value="Genomic_DNA"/>
</dbReference>
<dbReference type="Pfam" id="PF13561">
    <property type="entry name" value="adh_short_C2"/>
    <property type="match status" value="1"/>
</dbReference>
<dbReference type="SUPFAM" id="SSF51735">
    <property type="entry name" value="NAD(P)-binding Rossmann-fold domains"/>
    <property type="match status" value="1"/>
</dbReference>
<evidence type="ECO:0000313" key="4">
    <source>
        <dbReference type="EMBL" id="EAT12718.1"/>
    </source>
</evidence>
<dbReference type="GO" id="GO:0016491">
    <property type="term" value="F:oxidoreductase activity"/>
    <property type="evidence" value="ECO:0007669"/>
    <property type="project" value="UniProtKB-KW"/>
</dbReference>
<dbReference type="InterPro" id="IPR002347">
    <property type="entry name" value="SDR_fam"/>
</dbReference>
<reference evidence="4 5" key="1">
    <citation type="submission" date="2006-03" db="EMBL/GenBank/DDBJ databases">
        <authorList>
            <person name="Pinhassi J."/>
            <person name="Pedros-Alio C."/>
            <person name="Ferriera S."/>
            <person name="Johnson J."/>
            <person name="Kravitz S."/>
            <person name="Halpern A."/>
            <person name="Remington K."/>
            <person name="Beeson K."/>
            <person name="Tran B."/>
            <person name="Rogers Y.-H."/>
            <person name="Friedman R."/>
            <person name="Venter J.C."/>
        </authorList>
    </citation>
    <scope>NUCLEOTIDE SEQUENCE [LARGE SCALE GENOMIC DNA]</scope>
    <source>
        <strain evidence="4 5">RED65</strain>
    </source>
</reference>
<keyword evidence="2" id="KW-0560">Oxidoreductase</keyword>
<dbReference type="PROSITE" id="PS00061">
    <property type="entry name" value="ADH_SHORT"/>
    <property type="match status" value="1"/>
</dbReference>
<dbReference type="Gene3D" id="3.40.50.720">
    <property type="entry name" value="NAD(P)-binding Rossmann-like Domain"/>
    <property type="match status" value="1"/>
</dbReference>